<keyword evidence="3" id="KW-1185">Reference proteome</keyword>
<sequence>MPTPSRAEQQARLARLDKFSRFTDSSLSVPFTNFRIGTEAVLGLLPVVGDLAGLLLSGYVLLEAHRAGASRRVKVRIMINMAIDFLGGLIPIAGDVFDAFFKANTRNTKLLREYLQQQM</sequence>
<dbReference type="PANTHER" id="PTHR35519:SF2">
    <property type="entry name" value="PH DOMAIN PROTEIN"/>
    <property type="match status" value="1"/>
</dbReference>
<reference evidence="2" key="1">
    <citation type="submission" date="2023-07" db="EMBL/GenBank/DDBJ databases">
        <title>Gilvimarinus algae sp. nov., isolated from the surface of Kelp.</title>
        <authorList>
            <person name="Sun Y.Y."/>
            <person name="Gong Y."/>
            <person name="Du Z.J."/>
        </authorList>
    </citation>
    <scope>NUCLEOTIDE SEQUENCE</scope>
    <source>
        <strain evidence="2">SDUM040014</strain>
    </source>
</reference>
<dbReference type="Proteomes" id="UP001168380">
    <property type="component" value="Unassembled WGS sequence"/>
</dbReference>
<evidence type="ECO:0000313" key="2">
    <source>
        <dbReference type="EMBL" id="MDO3382019.1"/>
    </source>
</evidence>
<evidence type="ECO:0000256" key="1">
    <source>
        <dbReference type="SAM" id="Phobius"/>
    </source>
</evidence>
<proteinExistence type="predicted"/>
<protein>
    <submittedName>
        <fullName evidence="2">DUF4112 domain-containing protein</fullName>
    </submittedName>
</protein>
<evidence type="ECO:0000313" key="3">
    <source>
        <dbReference type="Proteomes" id="UP001168380"/>
    </source>
</evidence>
<dbReference type="RefSeq" id="WP_302712182.1">
    <property type="nucleotide sequence ID" value="NZ_JAULRT010000052.1"/>
</dbReference>
<accession>A0ABT8TD34</accession>
<dbReference type="PANTHER" id="PTHR35519">
    <property type="entry name" value="MEMBRANE PROTEINS"/>
    <property type="match status" value="1"/>
</dbReference>
<gene>
    <name evidence="2" type="ORF">QWI16_07520</name>
</gene>
<dbReference type="EMBL" id="JAULRT010000052">
    <property type="protein sequence ID" value="MDO3382019.1"/>
    <property type="molecule type" value="Genomic_DNA"/>
</dbReference>
<dbReference type="InterPro" id="IPR025187">
    <property type="entry name" value="DUF4112"/>
</dbReference>
<feature type="transmembrane region" description="Helical" evidence="1">
    <location>
        <begin position="82"/>
        <end position="101"/>
    </location>
</feature>
<dbReference type="Pfam" id="PF13430">
    <property type="entry name" value="DUF4112"/>
    <property type="match status" value="1"/>
</dbReference>
<organism evidence="2 3">
    <name type="scientific">Gilvimarinus algae</name>
    <dbReference type="NCBI Taxonomy" id="3058037"/>
    <lineage>
        <taxon>Bacteria</taxon>
        <taxon>Pseudomonadati</taxon>
        <taxon>Pseudomonadota</taxon>
        <taxon>Gammaproteobacteria</taxon>
        <taxon>Cellvibrionales</taxon>
        <taxon>Cellvibrionaceae</taxon>
        <taxon>Gilvimarinus</taxon>
    </lineage>
</organism>
<keyword evidence="1" id="KW-1133">Transmembrane helix</keyword>
<comment type="caution">
    <text evidence="2">The sequence shown here is derived from an EMBL/GenBank/DDBJ whole genome shotgun (WGS) entry which is preliminary data.</text>
</comment>
<name>A0ABT8TD34_9GAMM</name>
<keyword evidence="1" id="KW-0812">Transmembrane</keyword>
<keyword evidence="1" id="KW-0472">Membrane</keyword>
<feature type="transmembrane region" description="Helical" evidence="1">
    <location>
        <begin position="40"/>
        <end position="62"/>
    </location>
</feature>